<dbReference type="InterPro" id="IPR029311">
    <property type="entry name" value="CCDC50_N"/>
</dbReference>
<keyword evidence="6" id="KW-1185">Reference proteome</keyword>
<dbReference type="EMBL" id="CAJPIZ010020930">
    <property type="protein sequence ID" value="CAG2117463.1"/>
    <property type="molecule type" value="Genomic_DNA"/>
</dbReference>
<feature type="coiled-coil region" evidence="2">
    <location>
        <begin position="215"/>
        <end position="261"/>
    </location>
</feature>
<evidence type="ECO:0000313" key="5">
    <source>
        <dbReference type="EMBL" id="CAD7638496.1"/>
    </source>
</evidence>
<protein>
    <recommendedName>
        <fullName evidence="4">Coiled-coil domain-containing protein</fullName>
    </recommendedName>
</protein>
<feature type="region of interest" description="Disordered" evidence="3">
    <location>
        <begin position="403"/>
        <end position="489"/>
    </location>
</feature>
<dbReference type="PANTHER" id="PTHR22115:SF4">
    <property type="entry name" value="COILED-COIL DOMAIN-CONTAINING PROTEIN"/>
    <property type="match status" value="1"/>
</dbReference>
<dbReference type="Proteomes" id="UP000759131">
    <property type="component" value="Unassembled WGS sequence"/>
</dbReference>
<keyword evidence="1 2" id="KW-0175">Coiled coil</keyword>
<feature type="compositionally biased region" description="Polar residues" evidence="3">
    <location>
        <begin position="289"/>
        <end position="300"/>
    </location>
</feature>
<feature type="region of interest" description="Disordered" evidence="3">
    <location>
        <begin position="287"/>
        <end position="323"/>
    </location>
</feature>
<feature type="domain" description="Coiled-coil" evidence="4">
    <location>
        <begin position="2"/>
        <end position="116"/>
    </location>
</feature>
<dbReference type="InterPro" id="IPR039303">
    <property type="entry name" value="CCDC50"/>
</dbReference>
<dbReference type="EMBL" id="OC875505">
    <property type="protein sequence ID" value="CAD7638496.1"/>
    <property type="molecule type" value="Genomic_DNA"/>
</dbReference>
<sequence>TVCKEWLVREDGVLAYQLQNQEINSHYEGNRHKNRTVREDLPIAKGLQRNEEEVATTVRLSYERSLERQLEDDERVAREMHERLAEQDSSRRRAEEEDEKLAKRLAQKERARVVKKRLERERQQVEKLSAQLSSNSGGSADRLEASGGSGGDTDNDIVASVDGMRIGGASNGGSVSGDELDLSEFCLQPPEHLSPEELRAFLEEQDAEIARLIQQQELKRKSAVDKEKLAQIEAQDYEIARLLHKQERERLRRLKEKAKQKAYHRRMEEEAIQAAASAGHQTYPEYNESEFSAQRHQSSGGSYGDSESTHGRHSRHNSHHYSDTDSITYEEIATNHTFHPNIATLLDPTYKRNTFASNPLVNSSNNNNGFPSANSRHPNDGQEIESNVDDVHNEEPGIHFAQVYKVSPTPSPSDSPVSTARRPASDDNLEIDPIIEDNYYPIDEPKSRHRMSGTTSAANPVPPYLPVQGQRRVASMEKKKKSKDSCKTQ</sequence>
<dbReference type="AlphaFoldDB" id="A0A7R9QAF7"/>
<reference evidence="5" key="1">
    <citation type="submission" date="2020-11" db="EMBL/GenBank/DDBJ databases">
        <authorList>
            <person name="Tran Van P."/>
        </authorList>
    </citation>
    <scope>NUCLEOTIDE SEQUENCE</scope>
</reference>
<dbReference type="PANTHER" id="PTHR22115">
    <property type="entry name" value="C3ORF6 PROTEIN-RELATED"/>
    <property type="match status" value="1"/>
</dbReference>
<evidence type="ECO:0000259" key="4">
    <source>
        <dbReference type="Pfam" id="PF15295"/>
    </source>
</evidence>
<evidence type="ECO:0000256" key="3">
    <source>
        <dbReference type="SAM" id="MobiDB-lite"/>
    </source>
</evidence>
<feature type="non-terminal residue" evidence="5">
    <location>
        <position position="489"/>
    </location>
</feature>
<gene>
    <name evidence="5" type="ORF">OSB1V03_LOCUS17416</name>
</gene>
<evidence type="ECO:0000256" key="1">
    <source>
        <dbReference type="ARBA" id="ARBA00023054"/>
    </source>
</evidence>
<organism evidence="5">
    <name type="scientific">Medioppia subpectinata</name>
    <dbReference type="NCBI Taxonomy" id="1979941"/>
    <lineage>
        <taxon>Eukaryota</taxon>
        <taxon>Metazoa</taxon>
        <taxon>Ecdysozoa</taxon>
        <taxon>Arthropoda</taxon>
        <taxon>Chelicerata</taxon>
        <taxon>Arachnida</taxon>
        <taxon>Acari</taxon>
        <taxon>Acariformes</taxon>
        <taxon>Sarcoptiformes</taxon>
        <taxon>Oribatida</taxon>
        <taxon>Brachypylina</taxon>
        <taxon>Oppioidea</taxon>
        <taxon>Oppiidae</taxon>
        <taxon>Medioppia</taxon>
    </lineage>
</organism>
<dbReference type="Pfam" id="PF15295">
    <property type="entry name" value="CCDC50_N"/>
    <property type="match status" value="1"/>
</dbReference>
<proteinExistence type="predicted"/>
<dbReference type="OrthoDB" id="6511815at2759"/>
<feature type="compositionally biased region" description="Low complexity" evidence="3">
    <location>
        <begin position="406"/>
        <end position="419"/>
    </location>
</feature>
<feature type="region of interest" description="Disordered" evidence="3">
    <location>
        <begin position="125"/>
        <end position="158"/>
    </location>
</feature>
<accession>A0A7R9QAF7</accession>
<name>A0A7R9QAF7_9ACAR</name>
<feature type="compositionally biased region" description="Low complexity" evidence="3">
    <location>
        <begin position="357"/>
        <end position="375"/>
    </location>
</feature>
<evidence type="ECO:0000256" key="2">
    <source>
        <dbReference type="SAM" id="Coils"/>
    </source>
</evidence>
<evidence type="ECO:0000313" key="6">
    <source>
        <dbReference type="Proteomes" id="UP000759131"/>
    </source>
</evidence>
<feature type="region of interest" description="Disordered" evidence="3">
    <location>
        <begin position="357"/>
        <end position="385"/>
    </location>
</feature>